<evidence type="ECO:0000313" key="3">
    <source>
        <dbReference type="Proteomes" id="UP000037122"/>
    </source>
</evidence>
<protein>
    <submittedName>
        <fullName evidence="2">Uncharacterized protein</fullName>
    </submittedName>
</protein>
<gene>
    <name evidence="2" type="ORF">QG37_04236</name>
</gene>
<comment type="caution">
    <text evidence="2">The sequence shown here is derived from an EMBL/GenBank/DDBJ whole genome shotgun (WGS) entry which is preliminary data.</text>
</comment>
<evidence type="ECO:0000256" key="1">
    <source>
        <dbReference type="SAM" id="MobiDB-lite"/>
    </source>
</evidence>
<reference evidence="3" key="1">
    <citation type="journal article" date="2015" name="BMC Genomics">
        <title>Draft genome of a commonly misdiagnosed multidrug resistant pathogen Candida auris.</title>
        <authorList>
            <person name="Chatterjee S."/>
            <person name="Alampalli S.V."/>
            <person name="Nageshan R.K."/>
            <person name="Chettiar S.T."/>
            <person name="Joshi S."/>
            <person name="Tatu U.S."/>
        </authorList>
    </citation>
    <scope>NUCLEOTIDE SEQUENCE [LARGE SCALE GENOMIC DNA]</scope>
    <source>
        <strain evidence="3">6684</strain>
    </source>
</reference>
<name>A0A0L0NXH1_CANAR</name>
<feature type="region of interest" description="Disordered" evidence="1">
    <location>
        <begin position="1"/>
        <end position="31"/>
    </location>
</feature>
<proteinExistence type="predicted"/>
<dbReference type="EMBL" id="LGST01000029">
    <property type="protein sequence ID" value="KND98891.1"/>
    <property type="molecule type" value="Genomic_DNA"/>
</dbReference>
<evidence type="ECO:0000313" key="2">
    <source>
        <dbReference type="EMBL" id="KND98891.1"/>
    </source>
</evidence>
<organism evidence="2 3">
    <name type="scientific">Candidozyma auris</name>
    <name type="common">Yeast</name>
    <name type="synonym">Candida auris</name>
    <dbReference type="NCBI Taxonomy" id="498019"/>
    <lineage>
        <taxon>Eukaryota</taxon>
        <taxon>Fungi</taxon>
        <taxon>Dikarya</taxon>
        <taxon>Ascomycota</taxon>
        <taxon>Saccharomycotina</taxon>
        <taxon>Pichiomycetes</taxon>
        <taxon>Metschnikowiaceae</taxon>
        <taxon>Candidozyma</taxon>
    </lineage>
</organism>
<dbReference type="Proteomes" id="UP000037122">
    <property type="component" value="Unassembled WGS sequence"/>
</dbReference>
<accession>A0A0L0NXH1</accession>
<dbReference type="AlphaFoldDB" id="A0A0L0NXH1"/>
<sequence length="31" mass="3357">MAAWGMPEPMNGGKMLKTAAVPNNAPWRSNQ</sequence>